<keyword evidence="3" id="KW-1185">Reference proteome</keyword>
<reference evidence="2 3" key="1">
    <citation type="journal article" date="2014" name="J. Microbiol.">
        <title>Diaminobutyricibacter tongyongensis gen. nov., sp. nov. and Homoserinibacter gongjuensis gen. nov., sp. nov. belong to the family Microbacteriaceae.</title>
        <authorList>
            <person name="Kim S.J."/>
            <person name="Ahn J.H."/>
            <person name="Weon H.Y."/>
            <person name="Hamada M."/>
            <person name="Suzuki K."/>
            <person name="Kwon S.W."/>
        </authorList>
    </citation>
    <scope>NUCLEOTIDE SEQUENCE [LARGE SCALE GENOMIC DNA]</scope>
    <source>
        <strain evidence="2 3">NBRC 108724</strain>
    </source>
</reference>
<dbReference type="EMBL" id="JAAGWY010000002">
    <property type="protein sequence ID" value="NEN06132.1"/>
    <property type="molecule type" value="Genomic_DNA"/>
</dbReference>
<evidence type="ECO:0000259" key="1">
    <source>
        <dbReference type="Pfam" id="PF14311"/>
    </source>
</evidence>
<sequence length="380" mass="42176">MPESVQQWWARRQWTKGTAVPYPVGTYRTDWERYPTLIRQYHPDLNGGIVLSQVPPGADVFLVWECDTGHRFVATPDEQRSRPGGSRRRSTWCPECSELAQRRRSPIGAVREPATLFACGHPRDPRAIGDLAPGERCAVCRRLAEVGITRAELVARAVPGRRSELESETRTDKRYRWICAKGHPSFEATIDSVLRGRGCPTCRHAAAAADRYPVGAGFVSPWAPKPASAVEAKLRQLLGQVLDVDLSLNAVKIARPFYSQVEVWPDIVIDELKVAIEYDTTGRDGLEHVGRREESDRRKDRLLRGAGWEIVRIRVGKLLPIGPFDLTASGMNDQLIARLVDRLAEIRGDLIVDAYRHGAGGAATARSVVESTGAHVGGRR</sequence>
<accession>A0A6L9XXI7</accession>
<evidence type="ECO:0000313" key="2">
    <source>
        <dbReference type="EMBL" id="NEN06132.1"/>
    </source>
</evidence>
<proteinExistence type="predicted"/>
<feature type="domain" description="Treble clef zinc finger" evidence="1">
    <location>
        <begin position="37"/>
        <end position="98"/>
    </location>
</feature>
<gene>
    <name evidence="2" type="ORF">G3T36_09610</name>
</gene>
<protein>
    <recommendedName>
        <fullName evidence="1">Treble clef zinc finger domain-containing protein</fullName>
    </recommendedName>
</protein>
<comment type="caution">
    <text evidence="2">The sequence shown here is derived from an EMBL/GenBank/DDBJ whole genome shotgun (WGS) entry which is preliminary data.</text>
</comment>
<evidence type="ECO:0000313" key="3">
    <source>
        <dbReference type="Proteomes" id="UP000474967"/>
    </source>
</evidence>
<dbReference type="AlphaFoldDB" id="A0A6L9XXI7"/>
<dbReference type="InterPro" id="IPR025487">
    <property type="entry name" value="DUF4379"/>
</dbReference>
<name>A0A6L9XXI7_9MICO</name>
<dbReference type="Proteomes" id="UP000474967">
    <property type="component" value="Unassembled WGS sequence"/>
</dbReference>
<dbReference type="Pfam" id="PF14311">
    <property type="entry name" value="DUF4379"/>
    <property type="match status" value="2"/>
</dbReference>
<organism evidence="2 3">
    <name type="scientific">Leifsonia tongyongensis</name>
    <dbReference type="NCBI Taxonomy" id="1268043"/>
    <lineage>
        <taxon>Bacteria</taxon>
        <taxon>Bacillati</taxon>
        <taxon>Actinomycetota</taxon>
        <taxon>Actinomycetes</taxon>
        <taxon>Micrococcales</taxon>
        <taxon>Microbacteriaceae</taxon>
        <taxon>Leifsonia</taxon>
    </lineage>
</organism>
<dbReference type="RefSeq" id="WP_163289578.1">
    <property type="nucleotide sequence ID" value="NZ_JAAGWY010000002.1"/>
</dbReference>
<feature type="domain" description="Treble clef zinc finger" evidence="1">
    <location>
        <begin position="172"/>
        <end position="203"/>
    </location>
</feature>